<accession>A0A315ZUC5</accession>
<dbReference type="RefSeq" id="WP_109712461.1">
    <property type="nucleotide sequence ID" value="NZ_QGDS01000009.1"/>
</dbReference>
<keyword evidence="2" id="KW-1003">Cell membrane</keyword>
<evidence type="ECO:0000256" key="2">
    <source>
        <dbReference type="ARBA" id="ARBA00022475"/>
    </source>
</evidence>
<organism evidence="8 9">
    <name type="scientific">Faecalicatena contorta</name>
    <dbReference type="NCBI Taxonomy" id="39482"/>
    <lineage>
        <taxon>Bacteria</taxon>
        <taxon>Bacillati</taxon>
        <taxon>Bacillota</taxon>
        <taxon>Clostridia</taxon>
        <taxon>Lachnospirales</taxon>
        <taxon>Lachnospiraceae</taxon>
        <taxon>Faecalicatena</taxon>
    </lineage>
</organism>
<keyword evidence="4 6" id="KW-1133">Transmembrane helix</keyword>
<keyword evidence="3 6" id="KW-0812">Transmembrane</keyword>
<keyword evidence="9" id="KW-1185">Reference proteome</keyword>
<evidence type="ECO:0000256" key="6">
    <source>
        <dbReference type="SAM" id="Phobius"/>
    </source>
</evidence>
<dbReference type="GO" id="GO:0005886">
    <property type="term" value="C:plasma membrane"/>
    <property type="evidence" value="ECO:0007669"/>
    <property type="project" value="UniProtKB-SubCell"/>
</dbReference>
<proteinExistence type="predicted"/>
<dbReference type="AlphaFoldDB" id="A0A315ZUC5"/>
<evidence type="ECO:0000256" key="1">
    <source>
        <dbReference type="ARBA" id="ARBA00004651"/>
    </source>
</evidence>
<reference evidence="9" key="1">
    <citation type="submission" date="2017-07" db="EMBL/GenBank/DDBJ databases">
        <authorList>
            <person name="Varghese N."/>
            <person name="Submissions S."/>
        </authorList>
    </citation>
    <scope>NUCLEOTIDE SEQUENCE [LARGE SCALE GENOMIC DNA]</scope>
    <source>
        <strain evidence="9">NLAE-zl-C134</strain>
    </source>
</reference>
<protein>
    <submittedName>
        <fullName evidence="8">Putative ABC transport system permease protein</fullName>
    </submittedName>
</protein>
<evidence type="ECO:0000256" key="4">
    <source>
        <dbReference type="ARBA" id="ARBA00022989"/>
    </source>
</evidence>
<evidence type="ECO:0000313" key="9">
    <source>
        <dbReference type="Proteomes" id="UP000254051"/>
    </source>
</evidence>
<gene>
    <name evidence="8" type="ORF">SAMN05216529_10980</name>
</gene>
<feature type="transmembrane region" description="Helical" evidence="6">
    <location>
        <begin position="92"/>
        <end position="113"/>
    </location>
</feature>
<evidence type="ECO:0000256" key="3">
    <source>
        <dbReference type="ARBA" id="ARBA00022692"/>
    </source>
</evidence>
<keyword evidence="5 6" id="KW-0472">Membrane</keyword>
<sequence length="155" mass="17453">MADENTAECDITENFIFTDKRALSQIDIDISGEKRKIYENGATFFLNDSQDMDTVVEMIKKTNGIREESYLIIINNKVYNDSILPLTKLSGYANILVLIIIVISILLLSLIMTMSIRDRPYEIGILLSIGIKKVSIIGQHMLETLIIMAIALLNP</sequence>
<evidence type="ECO:0000256" key="5">
    <source>
        <dbReference type="ARBA" id="ARBA00023136"/>
    </source>
</evidence>
<evidence type="ECO:0000259" key="7">
    <source>
        <dbReference type="Pfam" id="PF02687"/>
    </source>
</evidence>
<evidence type="ECO:0000313" key="8">
    <source>
        <dbReference type="EMBL" id="SUQ15029.1"/>
    </source>
</evidence>
<name>A0A315ZUC5_9FIRM</name>
<dbReference type="Proteomes" id="UP000254051">
    <property type="component" value="Unassembled WGS sequence"/>
</dbReference>
<dbReference type="OrthoDB" id="9812886at2"/>
<feature type="domain" description="ABC3 transporter permease C-terminal" evidence="7">
    <location>
        <begin position="95"/>
        <end position="152"/>
    </location>
</feature>
<dbReference type="EMBL" id="UHJJ01000009">
    <property type="protein sequence ID" value="SUQ15029.1"/>
    <property type="molecule type" value="Genomic_DNA"/>
</dbReference>
<dbReference type="Pfam" id="PF02687">
    <property type="entry name" value="FtsX"/>
    <property type="match status" value="1"/>
</dbReference>
<dbReference type="InterPro" id="IPR003838">
    <property type="entry name" value="ABC3_permease_C"/>
</dbReference>
<comment type="subcellular location">
    <subcellularLocation>
        <location evidence="1">Cell membrane</location>
        <topology evidence="1">Multi-pass membrane protein</topology>
    </subcellularLocation>
</comment>